<evidence type="ECO:0000256" key="2">
    <source>
        <dbReference type="SAM" id="Phobius"/>
    </source>
</evidence>
<evidence type="ECO:0000313" key="3">
    <source>
        <dbReference type="EMBL" id="GAX76726.1"/>
    </source>
</evidence>
<dbReference type="AlphaFoldDB" id="A0A250X101"/>
<keyword evidence="2" id="KW-0472">Membrane</keyword>
<sequence>MLSLCRVDITLIGNCTPFTNPITVAFNVIAGNTWYLDLQPKGCNGSWTPPWELPLLVLLPFICLALSLFVLTHQVEHSRHVRLLSSLVPKDSFPIDNSVANGSGRNSQQDNSGEMAFPSSQQRRLESLLTHTPADRILTVVGQLLKGSMPEIEDVMAIRRAIEERRDLYAAPRGLQDRMERHLASDVASYMTLLTINNRKQTLPKTDPKPSKEDCHELVCVLSSGALERHELSVLQMIAETLV</sequence>
<keyword evidence="4" id="KW-1185">Reference proteome</keyword>
<proteinExistence type="predicted"/>
<feature type="compositionally biased region" description="Polar residues" evidence="1">
    <location>
        <begin position="98"/>
        <end position="122"/>
    </location>
</feature>
<keyword evidence="2" id="KW-0812">Transmembrane</keyword>
<evidence type="ECO:0000256" key="1">
    <source>
        <dbReference type="SAM" id="MobiDB-lite"/>
    </source>
</evidence>
<keyword evidence="2" id="KW-1133">Transmembrane helix</keyword>
<name>A0A250X101_9CHLO</name>
<accession>A0A250X101</accession>
<feature type="transmembrane region" description="Helical" evidence="2">
    <location>
        <begin position="53"/>
        <end position="72"/>
    </location>
</feature>
<dbReference type="EMBL" id="BEGY01000019">
    <property type="protein sequence ID" value="GAX76726.1"/>
    <property type="molecule type" value="Genomic_DNA"/>
</dbReference>
<comment type="caution">
    <text evidence="3">The sequence shown here is derived from an EMBL/GenBank/DDBJ whole genome shotgun (WGS) entry which is preliminary data.</text>
</comment>
<reference evidence="3 4" key="1">
    <citation type="submission" date="2017-08" db="EMBL/GenBank/DDBJ databases">
        <title>Acidophilic green algal genome provides insights into adaptation to an acidic environment.</title>
        <authorList>
            <person name="Hirooka S."/>
            <person name="Hirose Y."/>
            <person name="Kanesaki Y."/>
            <person name="Higuchi S."/>
            <person name="Fujiwara T."/>
            <person name="Onuma R."/>
            <person name="Era A."/>
            <person name="Ohbayashi R."/>
            <person name="Uzuka A."/>
            <person name="Nozaki H."/>
            <person name="Yoshikawa H."/>
            <person name="Miyagishima S.Y."/>
        </authorList>
    </citation>
    <scope>NUCLEOTIDE SEQUENCE [LARGE SCALE GENOMIC DNA]</scope>
    <source>
        <strain evidence="3 4">NIES-2499</strain>
    </source>
</reference>
<protein>
    <submittedName>
        <fullName evidence="3">Uncharacterized protein</fullName>
    </submittedName>
</protein>
<evidence type="ECO:0000313" key="4">
    <source>
        <dbReference type="Proteomes" id="UP000232323"/>
    </source>
</evidence>
<feature type="region of interest" description="Disordered" evidence="1">
    <location>
        <begin position="98"/>
        <end position="124"/>
    </location>
</feature>
<dbReference type="Proteomes" id="UP000232323">
    <property type="component" value="Unassembled WGS sequence"/>
</dbReference>
<gene>
    <name evidence="3" type="ORF">CEUSTIGMA_g4173.t1</name>
</gene>
<organism evidence="3 4">
    <name type="scientific">Chlamydomonas eustigma</name>
    <dbReference type="NCBI Taxonomy" id="1157962"/>
    <lineage>
        <taxon>Eukaryota</taxon>
        <taxon>Viridiplantae</taxon>
        <taxon>Chlorophyta</taxon>
        <taxon>core chlorophytes</taxon>
        <taxon>Chlorophyceae</taxon>
        <taxon>CS clade</taxon>
        <taxon>Chlamydomonadales</taxon>
        <taxon>Chlamydomonadaceae</taxon>
        <taxon>Chlamydomonas</taxon>
    </lineage>
</organism>